<evidence type="ECO:0000313" key="2">
    <source>
        <dbReference type="EMBL" id="ABS51517.1"/>
    </source>
</evidence>
<dbReference type="RefSeq" id="WP_012109047.1">
    <property type="nucleotide sequence ID" value="NC_009714.1"/>
</dbReference>
<name>A7I2K6_CAMHC</name>
<dbReference type="AlphaFoldDB" id="A7I2K6"/>
<dbReference type="HOGENOM" id="CLU_1092747_0_0_7"/>
<keyword evidence="1" id="KW-0472">Membrane</keyword>
<keyword evidence="1" id="KW-0812">Transmembrane</keyword>
<dbReference type="KEGG" id="cha:CHAB381_1193"/>
<keyword evidence="3" id="KW-1185">Reference proteome</keyword>
<feature type="transmembrane region" description="Helical" evidence="1">
    <location>
        <begin position="155"/>
        <end position="180"/>
    </location>
</feature>
<protein>
    <submittedName>
        <fullName evidence="2">Uncharacterized protein</fullName>
    </submittedName>
</protein>
<dbReference type="STRING" id="360107.CHAB381_1193"/>
<evidence type="ECO:0000313" key="3">
    <source>
        <dbReference type="Proteomes" id="UP000002407"/>
    </source>
</evidence>
<accession>A7I2K6</accession>
<reference evidence="3" key="1">
    <citation type="submission" date="2007-07" db="EMBL/GenBank/DDBJ databases">
        <title>Complete genome sequence of Campylobacter hominis ATCC BAA-381, a commensal isolated from the human gastrointestinal tract.</title>
        <authorList>
            <person name="Fouts D.E."/>
            <person name="Mongodin E.F."/>
            <person name="Puiu D."/>
            <person name="Sebastian Y."/>
            <person name="Miller W.G."/>
            <person name="Mandrell R.E."/>
            <person name="Nelson K.E."/>
        </authorList>
    </citation>
    <scope>NUCLEOTIDE SEQUENCE [LARGE SCALE GENOMIC DNA]</scope>
    <source>
        <strain evidence="3">ATCC BAA-381 / LMG 19568 / NCTC 13146 / CH001A</strain>
    </source>
</reference>
<keyword evidence="1" id="KW-1133">Transmembrane helix</keyword>
<dbReference type="eggNOG" id="ENOG5031B03">
    <property type="taxonomic scope" value="Bacteria"/>
</dbReference>
<gene>
    <name evidence="2" type="ordered locus">CHAB381_1193</name>
</gene>
<dbReference type="EMBL" id="CP000776">
    <property type="protein sequence ID" value="ABS51517.1"/>
    <property type="molecule type" value="Genomic_DNA"/>
</dbReference>
<dbReference type="Proteomes" id="UP000002407">
    <property type="component" value="Chromosome"/>
</dbReference>
<proteinExistence type="predicted"/>
<feature type="transmembrane region" description="Helical" evidence="1">
    <location>
        <begin position="41"/>
        <end position="59"/>
    </location>
</feature>
<feature type="transmembrane region" description="Helical" evidence="1">
    <location>
        <begin position="130"/>
        <end position="149"/>
    </location>
</feature>
<organism evidence="2 3">
    <name type="scientific">Campylobacter hominis (strain ATCC BAA-381 / DSM 21671 / CCUG 45161 / LMG 19568 / NCTC 13146 / CH001A)</name>
    <dbReference type="NCBI Taxonomy" id="360107"/>
    <lineage>
        <taxon>Bacteria</taxon>
        <taxon>Pseudomonadati</taxon>
        <taxon>Campylobacterota</taxon>
        <taxon>Epsilonproteobacteria</taxon>
        <taxon>Campylobacterales</taxon>
        <taxon>Campylobacteraceae</taxon>
        <taxon>Campylobacter</taxon>
    </lineage>
</organism>
<sequence>MENFENWNKKKFDKNLNTNLNNTKRNYDLEPIIIKDKLHEMLIIQICISTLALIVVLVLDIPTDRKMFLIYTSILVDLKTLKDLSFTTKIYIKNDFIEKKKDNILVAKIDTNSIDKIFKTLDSALPKNNFDINGSQMVIVFTILYFLLLVATDGIFFMFLVMLYIAVICVAGFLLPQFYIHWKYGAKKANWFYDMLFLKDKDGNFLNFLITDDKEYNQLKEYFWQKFKINLDSVKQKFSAIYEIKKQDLKHF</sequence>
<evidence type="ECO:0000256" key="1">
    <source>
        <dbReference type="SAM" id="Phobius"/>
    </source>
</evidence>